<protein>
    <recommendedName>
        <fullName evidence="5">B box-type domain-containing protein</fullName>
    </recommendedName>
</protein>
<evidence type="ECO:0000313" key="4">
    <source>
        <dbReference type="Proteomes" id="UP000663829"/>
    </source>
</evidence>
<evidence type="ECO:0008006" key="5">
    <source>
        <dbReference type="Google" id="ProtNLM"/>
    </source>
</evidence>
<evidence type="ECO:0000313" key="3">
    <source>
        <dbReference type="EMBL" id="CAF3788520.1"/>
    </source>
</evidence>
<evidence type="ECO:0000256" key="1">
    <source>
        <dbReference type="SAM" id="Coils"/>
    </source>
</evidence>
<accession>A0A814I1M8</accession>
<evidence type="ECO:0000313" key="2">
    <source>
        <dbReference type="EMBL" id="CAF1016990.1"/>
    </source>
</evidence>
<comment type="caution">
    <text evidence="2">The sequence shown here is derived from an EMBL/GenBank/DDBJ whole genome shotgun (WGS) entry which is preliminary data.</text>
</comment>
<sequence>MTASNGQLPSFKNCPICENLSEGKVKPGILTCDGCKQQFCYPHMGTHRQELSNSLELLVYQRNQLAIINAPDLSSNEKFNLNEQNDRIDKWESETIDVIRTVANQIRENLIETANKHRESIKISYDELTQELNTYREAENYFESDIHLLTEKLNKLALHIDSFQTRFKIEINDNKIDWTKLIQIKDEGEQMKTDNSVINSSSIIVDQPQLPPVLSRIESLFAKCQPNNRLQTRIDGQMCAGDNILLFFRSKKLWMITCEPMMFSQQLIQWEYDSIIDILWSTYLKDFIVLTGKKLIKFSSKQELETPNSGMRTCINAYKHKLFLIRNDPYNNNCIEEYNMADRNWSNPLNYWQPPVSCAKMEKINQISANEQYVALIILWTHDERKGPVEFRKFELRNHSMFLLRNINLEYCCSPLLLLPDQNQWLMGRRDRAGTFVTIDEELKTRKQTNILSLPIDTIQFMMNKNKLDMVVRYYAISQDRTITHTIEFYDY</sequence>
<gene>
    <name evidence="2" type="ORF">GPM918_LOCUS14572</name>
    <name evidence="3" type="ORF">SRO942_LOCUS14574</name>
</gene>
<dbReference type="EMBL" id="CAJNOQ010003531">
    <property type="protein sequence ID" value="CAF1016990.1"/>
    <property type="molecule type" value="Genomic_DNA"/>
</dbReference>
<name>A0A814I1M8_9BILA</name>
<keyword evidence="4" id="KW-1185">Reference proteome</keyword>
<proteinExistence type="predicted"/>
<dbReference type="Proteomes" id="UP000663829">
    <property type="component" value="Unassembled WGS sequence"/>
</dbReference>
<dbReference type="OrthoDB" id="10019059at2759"/>
<dbReference type="EMBL" id="CAJOBC010003532">
    <property type="protein sequence ID" value="CAF3788520.1"/>
    <property type="molecule type" value="Genomic_DNA"/>
</dbReference>
<reference evidence="2" key="1">
    <citation type="submission" date="2021-02" db="EMBL/GenBank/DDBJ databases">
        <authorList>
            <person name="Nowell W R."/>
        </authorList>
    </citation>
    <scope>NUCLEOTIDE SEQUENCE</scope>
</reference>
<feature type="coiled-coil region" evidence="1">
    <location>
        <begin position="111"/>
        <end position="138"/>
    </location>
</feature>
<dbReference type="AlphaFoldDB" id="A0A814I1M8"/>
<organism evidence="2 4">
    <name type="scientific">Didymodactylos carnosus</name>
    <dbReference type="NCBI Taxonomy" id="1234261"/>
    <lineage>
        <taxon>Eukaryota</taxon>
        <taxon>Metazoa</taxon>
        <taxon>Spiralia</taxon>
        <taxon>Gnathifera</taxon>
        <taxon>Rotifera</taxon>
        <taxon>Eurotatoria</taxon>
        <taxon>Bdelloidea</taxon>
        <taxon>Philodinida</taxon>
        <taxon>Philodinidae</taxon>
        <taxon>Didymodactylos</taxon>
    </lineage>
</organism>
<dbReference type="Proteomes" id="UP000681722">
    <property type="component" value="Unassembled WGS sequence"/>
</dbReference>
<keyword evidence="1" id="KW-0175">Coiled coil</keyword>